<dbReference type="EMBL" id="PDLH01000007">
    <property type="protein sequence ID" value="PHG99449.1"/>
    <property type="molecule type" value="Genomic_DNA"/>
</dbReference>
<dbReference type="RefSeq" id="WP_098926974.1">
    <property type="nucleotide sequence ID" value="NZ_CBCRVC010000009.1"/>
</dbReference>
<accession>A0ABX4K429</accession>
<keyword evidence="2" id="KW-1185">Reference proteome</keyword>
<organism evidence="1 2">
    <name type="scientific">Clostridium sporogenes</name>
    <dbReference type="NCBI Taxonomy" id="1509"/>
    <lineage>
        <taxon>Bacteria</taxon>
        <taxon>Bacillati</taxon>
        <taxon>Bacillota</taxon>
        <taxon>Clostridia</taxon>
        <taxon>Eubacteriales</taxon>
        <taxon>Clostridiaceae</taxon>
        <taxon>Clostridium</taxon>
    </lineage>
</organism>
<dbReference type="InterPro" id="IPR007833">
    <property type="entry name" value="Capsule_polysaccharide_synth"/>
</dbReference>
<gene>
    <name evidence="1" type="ORF">CRX47_06135</name>
</gene>
<evidence type="ECO:0000313" key="1">
    <source>
        <dbReference type="EMBL" id="PHG99449.1"/>
    </source>
</evidence>
<name>A0ABX4K429_CLOSG</name>
<dbReference type="Gene3D" id="3.40.50.720">
    <property type="entry name" value="NAD(P)-binding Rossmann-like Domain"/>
    <property type="match status" value="1"/>
</dbReference>
<dbReference type="Proteomes" id="UP000223854">
    <property type="component" value="Unassembled WGS sequence"/>
</dbReference>
<comment type="caution">
    <text evidence="1">The sequence shown here is derived from an EMBL/GenBank/DDBJ whole genome shotgun (WGS) entry which is preliminary data.</text>
</comment>
<evidence type="ECO:0000313" key="2">
    <source>
        <dbReference type="Proteomes" id="UP000223854"/>
    </source>
</evidence>
<dbReference type="SUPFAM" id="SSF53756">
    <property type="entry name" value="UDP-Glycosyltransferase/glycogen phosphorylase"/>
    <property type="match status" value="1"/>
</dbReference>
<proteinExistence type="predicted"/>
<sequence>MKDIDYKLIDINKWEETLDQIKDKKIVIFGAGNNGRELLDILPYKVSYFIDNDREKWNKKLNNISIKNPEVLKNEKENVSVLVVGYLYDDMISQLSKFNLGKNIHVYNVYSILENMLNKLSFSNRGEDLINFYKRIPDNIIIDNGFSKEKISVLVSNFSFSSSPFYLITIAVMLKVRGNDVEIIWDDLEGLDELYYNHDNMTSTQNKIIDKILNYVNERFNIKIIKISEMGLEYLDSDDIRELRDLSKVNTISKYRKVFFDKECEEYEKKCFEILKYNLKKIKYLFNNYKVEKIVSFTGLHRKTGLYTWTAKNYNIQVFSYDASSSDMLLTTEGVATHYKHIEKIIMENKLEHDLLRKFMNFTEENFNKRLMNDNDVDSYVYQKAKYEKRNSKYKYDVIIPLNICWDGAALGLHSVFDFIGEWLIETIRYILENTDVKIAVRQHPAERFFNSGEDIKLELKNRFGNNPRFTYISSDDEINTYNLIKSAKLVLPHTSTIGIESVLLGKPVVMATYSYYSNMSFVKKAKSKEEYFFMIKNILNCSSKQLSNTSLEQAKLCYALMMLTSIQTKFTDINMNWWVIKSFEKLLNDKNIKDILSIFESGDPIDIYKTQNKFIN</sequence>
<dbReference type="Pfam" id="PF05159">
    <property type="entry name" value="Capsule_synth"/>
    <property type="match status" value="1"/>
</dbReference>
<dbReference type="SUPFAM" id="SSF53335">
    <property type="entry name" value="S-adenosyl-L-methionine-dependent methyltransferases"/>
    <property type="match status" value="1"/>
</dbReference>
<dbReference type="InterPro" id="IPR029063">
    <property type="entry name" value="SAM-dependent_MTases_sf"/>
</dbReference>
<reference evidence="1 2" key="1">
    <citation type="submission" date="2017-09" db="EMBL/GenBank/DDBJ databases">
        <title>FDA dAtabase for Regulatory Grade micrObial Sequences (FDA-ARGOS): Supporting development and validation of Infectious Disease Dx tests.</title>
        <authorList>
            <person name="Kerrigan L."/>
            <person name="Long C."/>
            <person name="Tallon L.J."/>
            <person name="Sadzewicz L."/>
            <person name="Ott S."/>
            <person name="Zhao X."/>
            <person name="Nagaraj S."/>
            <person name="Vavikolanu K."/>
            <person name="Aluvathingal J."/>
            <person name="Nadendla S."/>
            <person name="Sichtig H."/>
        </authorList>
    </citation>
    <scope>NUCLEOTIDE SEQUENCE [LARGE SCALE GENOMIC DNA]</scope>
    <source>
        <strain evidence="1 2">FDAARGOS_423</strain>
    </source>
</reference>
<protein>
    <recommendedName>
        <fullName evidence="3">Capsule polysaccharide biosynthesis protein</fullName>
    </recommendedName>
</protein>
<evidence type="ECO:0008006" key="3">
    <source>
        <dbReference type="Google" id="ProtNLM"/>
    </source>
</evidence>